<evidence type="ECO:0000313" key="2">
    <source>
        <dbReference type="EMBL" id="JAS30359.1"/>
    </source>
</evidence>
<feature type="transmembrane region" description="Helical" evidence="1">
    <location>
        <begin position="12"/>
        <end position="31"/>
    </location>
</feature>
<feature type="non-terminal residue" evidence="2">
    <location>
        <position position="118"/>
    </location>
</feature>
<reference evidence="2" key="1">
    <citation type="submission" date="2015-12" db="EMBL/GenBank/DDBJ databases">
        <title>De novo transcriptome assembly of four potential Pierce s Disease insect vectors from Arizona vineyards.</title>
        <authorList>
            <person name="Tassone E.E."/>
        </authorList>
    </citation>
    <scope>NUCLEOTIDE SEQUENCE</scope>
</reference>
<keyword evidence="1" id="KW-0812">Transmembrane</keyword>
<proteinExistence type="predicted"/>
<dbReference type="PANTHER" id="PTHR47113">
    <property type="entry name" value="LD09343P"/>
    <property type="match status" value="1"/>
</dbReference>
<sequence length="118" mass="13763">MVIHISGRIPFLVIFVVICSLILLAINIYELQWMQQEHTKFHYVNVGSQNSVNNIKNEIKPPVFQVYGRDVDSGYLKHVFAVFKEFGYVRGIGNISNDWDVLWAHDYPFKKLYSSLKI</sequence>
<dbReference type="PANTHER" id="PTHR47113:SF1">
    <property type="entry name" value="LD09343P"/>
    <property type="match status" value="1"/>
</dbReference>
<dbReference type="AlphaFoldDB" id="A0A1B6DXK7"/>
<name>A0A1B6DXK7_9HEMI</name>
<keyword evidence="1" id="KW-0472">Membrane</keyword>
<evidence type="ECO:0000256" key="1">
    <source>
        <dbReference type="SAM" id="Phobius"/>
    </source>
</evidence>
<dbReference type="InterPro" id="IPR053317">
    <property type="entry name" value="Tubulin_polyglutamylase"/>
</dbReference>
<keyword evidence="1" id="KW-1133">Transmembrane helix</keyword>
<accession>A0A1B6DXK7</accession>
<organism evidence="2">
    <name type="scientific">Clastoptera arizonana</name>
    <name type="common">Arizona spittle bug</name>
    <dbReference type="NCBI Taxonomy" id="38151"/>
    <lineage>
        <taxon>Eukaryota</taxon>
        <taxon>Metazoa</taxon>
        <taxon>Ecdysozoa</taxon>
        <taxon>Arthropoda</taxon>
        <taxon>Hexapoda</taxon>
        <taxon>Insecta</taxon>
        <taxon>Pterygota</taxon>
        <taxon>Neoptera</taxon>
        <taxon>Paraneoptera</taxon>
        <taxon>Hemiptera</taxon>
        <taxon>Auchenorrhyncha</taxon>
        <taxon>Cercopoidea</taxon>
        <taxon>Clastopteridae</taxon>
        <taxon>Clastoptera</taxon>
    </lineage>
</organism>
<gene>
    <name evidence="2" type="ORF">g.3445</name>
</gene>
<protein>
    <submittedName>
        <fullName evidence="2">Uncharacterized protein</fullName>
    </submittedName>
</protein>
<dbReference type="EMBL" id="GEDC01006939">
    <property type="protein sequence ID" value="JAS30359.1"/>
    <property type="molecule type" value="Transcribed_RNA"/>
</dbReference>